<dbReference type="RefSeq" id="WP_125485906.1">
    <property type="nucleotide sequence ID" value="NZ_RSDW01000001.1"/>
</dbReference>
<evidence type="ECO:0000313" key="2">
    <source>
        <dbReference type="Proteomes" id="UP000269669"/>
    </source>
</evidence>
<accession>A0A3R9WHN0</accession>
<reference evidence="1 2" key="1">
    <citation type="submission" date="2018-12" db="EMBL/GenBank/DDBJ databases">
        <title>Sequencing of bacterial isolates from soil warming experiment in Harvard Forest, Massachusetts, USA.</title>
        <authorList>
            <person name="Deangelis K."/>
        </authorList>
    </citation>
    <scope>NUCLEOTIDE SEQUENCE [LARGE SCALE GENOMIC DNA]</scope>
    <source>
        <strain evidence="1 2">EB153</strain>
    </source>
</reference>
<dbReference type="OrthoDB" id="111758at2"/>
<name>A0A3R9WHN0_9BACT</name>
<dbReference type="AlphaFoldDB" id="A0A3R9WHN0"/>
<protein>
    <submittedName>
        <fullName evidence="1">Uncharacterized protein</fullName>
    </submittedName>
</protein>
<comment type="caution">
    <text evidence="1">The sequence shown here is derived from an EMBL/GenBank/DDBJ whole genome shotgun (WGS) entry which is preliminary data.</text>
</comment>
<sequence>MLPSNLQAEQFIGYPPEARRLAVANLRALQQLPLSFLPGLLRELIDYDFKFPVERIAIEKELANLSSLSQAQINQWFQAFSQLSLSSKLEHLDWVNHPARFLEQESAHLWTTHQLDAFRKAATDYGDRLRSVVSVEPIPVPRLGIAVIGQGVASYDGSLFRNLRKQGTYFGRVKPENGLEHLLTAVAVRAKAYPVPYGHWYVDGGQAADHSPLMTCVQYQALEPVRVALLKYMQKEIEQPGMGPEELRTNLARLLPSDLGMDKAGDAVLDRFQVKLLTEGSGTQIFSTTFAQWTAREALRRAQPLTLLVRFAPRQRQRPMNELLSGSHGNPELDLIGSLIDADMGTYYHWINQQRLSGSEHSSFLVWFEGHSQALVIAPSLPRGAESNSAIDLRELISLTTG</sequence>
<gene>
    <name evidence="1" type="ORF">EDE15_2949</name>
</gene>
<dbReference type="Proteomes" id="UP000269669">
    <property type="component" value="Unassembled WGS sequence"/>
</dbReference>
<dbReference type="EMBL" id="RSDW01000001">
    <property type="protein sequence ID" value="RSL17416.1"/>
    <property type="molecule type" value="Genomic_DNA"/>
</dbReference>
<organism evidence="1 2">
    <name type="scientific">Edaphobacter aggregans</name>
    <dbReference type="NCBI Taxonomy" id="570835"/>
    <lineage>
        <taxon>Bacteria</taxon>
        <taxon>Pseudomonadati</taxon>
        <taxon>Acidobacteriota</taxon>
        <taxon>Terriglobia</taxon>
        <taxon>Terriglobales</taxon>
        <taxon>Acidobacteriaceae</taxon>
        <taxon>Edaphobacter</taxon>
    </lineage>
</organism>
<proteinExistence type="predicted"/>
<evidence type="ECO:0000313" key="1">
    <source>
        <dbReference type="EMBL" id="RSL17416.1"/>
    </source>
</evidence>
<keyword evidence="2" id="KW-1185">Reference proteome</keyword>